<gene>
    <name evidence="2" type="ORF">CWD88_11715</name>
</gene>
<dbReference type="InterPro" id="IPR010645">
    <property type="entry name" value="MFS_4"/>
</dbReference>
<feature type="transmembrane region" description="Helical" evidence="1">
    <location>
        <begin position="121"/>
        <end position="139"/>
    </location>
</feature>
<feature type="transmembrane region" description="Helical" evidence="1">
    <location>
        <begin position="95"/>
        <end position="115"/>
    </location>
</feature>
<sequence length="267" mass="26452">MNSLPSFLAAASGRRGPSHDQRAACRAALAGAVALAVALGVGRFAFTPLLPLMLAGGELDIRHGGWLASANYAGYFVGAMTCARIAVDPARMVRAGLAATVLLTFAMGLASPFWVWALVRFVGGAVSAWTFVFASQWGLRRVVEHGAPAWGGVIYTGPGIGIVATGLIGFALAGRHAALGWIGFAAASAVLTAFVWRAFGAAGAGTDGGQSRGGAKRAGDGVGVADAAGRAGERLAAGATGAAEGAEGAEAVADAVSAANVADTADT</sequence>
<reference evidence="2 3" key="1">
    <citation type="submission" date="2017-11" db="EMBL/GenBank/DDBJ databases">
        <title>Molecular characterization of Burkholderia pseudomallei and closely related isolates from Vietnam.</title>
        <authorList>
            <person name="Ustinov D.V."/>
            <person name="Antonov A.S."/>
            <person name="Avdusheva E.F."/>
            <person name="Shpak I.M."/>
            <person name="Zakharova I.B."/>
            <person name="Thi L.A."/>
            <person name="Teteryatnikova N."/>
            <person name="Lopasteyskaya Y.A."/>
            <person name="Kuzyutina J.A."/>
            <person name="Ngo T.N."/>
            <person name="Victorov D.V."/>
        </authorList>
    </citation>
    <scope>NUCLEOTIDE SEQUENCE [LARGE SCALE GENOMIC DNA]</scope>
    <source>
        <strain evidence="2 3">V1512</strain>
    </source>
</reference>
<dbReference type="PANTHER" id="PTHR23537:SF1">
    <property type="entry name" value="SUGAR TRANSPORTER"/>
    <property type="match status" value="1"/>
</dbReference>
<feature type="transmembrane region" description="Helical" evidence="1">
    <location>
        <begin position="178"/>
        <end position="196"/>
    </location>
</feature>
<dbReference type="Gene3D" id="1.20.1250.20">
    <property type="entry name" value="MFS general substrate transporter like domains"/>
    <property type="match status" value="1"/>
</dbReference>
<accession>A0AAX0UCZ1</accession>
<keyword evidence="1" id="KW-1133">Transmembrane helix</keyword>
<dbReference type="InterPro" id="IPR036259">
    <property type="entry name" value="MFS_trans_sf"/>
</dbReference>
<protein>
    <submittedName>
        <fullName evidence="2">MFS transporter</fullName>
    </submittedName>
</protein>
<feature type="non-terminal residue" evidence="2">
    <location>
        <position position="267"/>
    </location>
</feature>
<feature type="transmembrane region" description="Helical" evidence="1">
    <location>
        <begin position="66"/>
        <end position="83"/>
    </location>
</feature>
<dbReference type="GO" id="GO:0005886">
    <property type="term" value="C:plasma membrane"/>
    <property type="evidence" value="ECO:0007669"/>
    <property type="project" value="TreeGrafter"/>
</dbReference>
<dbReference type="SUPFAM" id="SSF103473">
    <property type="entry name" value="MFS general substrate transporter"/>
    <property type="match status" value="1"/>
</dbReference>
<evidence type="ECO:0000256" key="1">
    <source>
        <dbReference type="SAM" id="Phobius"/>
    </source>
</evidence>
<dbReference type="Pfam" id="PF06779">
    <property type="entry name" value="MFS_4"/>
    <property type="match status" value="1"/>
</dbReference>
<dbReference type="RefSeq" id="WP_143289563.1">
    <property type="nucleotide sequence ID" value="NZ_LWUX01000131.1"/>
</dbReference>
<comment type="caution">
    <text evidence="2">The sequence shown here is derived from an EMBL/GenBank/DDBJ whole genome shotgun (WGS) entry which is preliminary data.</text>
</comment>
<feature type="transmembrane region" description="Helical" evidence="1">
    <location>
        <begin position="151"/>
        <end position="172"/>
    </location>
</feature>
<dbReference type="PANTHER" id="PTHR23537">
    <property type="match status" value="1"/>
</dbReference>
<dbReference type="Proteomes" id="UP000231878">
    <property type="component" value="Unassembled WGS sequence"/>
</dbReference>
<name>A0AAX0UCZ1_BURPE</name>
<feature type="transmembrane region" description="Helical" evidence="1">
    <location>
        <begin position="23"/>
        <end position="46"/>
    </location>
</feature>
<evidence type="ECO:0000313" key="2">
    <source>
        <dbReference type="EMBL" id="PJO66203.1"/>
    </source>
</evidence>
<organism evidence="2 3">
    <name type="scientific">Burkholderia pseudomallei</name>
    <name type="common">Pseudomonas pseudomallei</name>
    <dbReference type="NCBI Taxonomy" id="28450"/>
    <lineage>
        <taxon>Bacteria</taxon>
        <taxon>Pseudomonadati</taxon>
        <taxon>Pseudomonadota</taxon>
        <taxon>Betaproteobacteria</taxon>
        <taxon>Burkholderiales</taxon>
        <taxon>Burkholderiaceae</taxon>
        <taxon>Burkholderia</taxon>
        <taxon>pseudomallei group</taxon>
    </lineage>
</organism>
<keyword evidence="1" id="KW-0472">Membrane</keyword>
<dbReference type="AlphaFoldDB" id="A0AAX0UCZ1"/>
<evidence type="ECO:0000313" key="3">
    <source>
        <dbReference type="Proteomes" id="UP000231878"/>
    </source>
</evidence>
<keyword evidence="1" id="KW-0812">Transmembrane</keyword>
<proteinExistence type="predicted"/>
<dbReference type="EMBL" id="PHRB01000009">
    <property type="protein sequence ID" value="PJO66203.1"/>
    <property type="molecule type" value="Genomic_DNA"/>
</dbReference>